<evidence type="ECO:0000256" key="1">
    <source>
        <dbReference type="SAM" id="Coils"/>
    </source>
</evidence>
<organism evidence="2 3">
    <name type="scientific">Mucuna pruriens</name>
    <name type="common">Velvet bean</name>
    <name type="synonym">Dolichos pruriens</name>
    <dbReference type="NCBI Taxonomy" id="157652"/>
    <lineage>
        <taxon>Eukaryota</taxon>
        <taxon>Viridiplantae</taxon>
        <taxon>Streptophyta</taxon>
        <taxon>Embryophyta</taxon>
        <taxon>Tracheophyta</taxon>
        <taxon>Spermatophyta</taxon>
        <taxon>Magnoliopsida</taxon>
        <taxon>eudicotyledons</taxon>
        <taxon>Gunneridae</taxon>
        <taxon>Pentapetalae</taxon>
        <taxon>rosids</taxon>
        <taxon>fabids</taxon>
        <taxon>Fabales</taxon>
        <taxon>Fabaceae</taxon>
        <taxon>Papilionoideae</taxon>
        <taxon>50 kb inversion clade</taxon>
        <taxon>NPAAA clade</taxon>
        <taxon>indigoferoid/millettioid clade</taxon>
        <taxon>Phaseoleae</taxon>
        <taxon>Mucuna</taxon>
    </lineage>
</organism>
<evidence type="ECO:0000313" key="2">
    <source>
        <dbReference type="EMBL" id="RDX95628.1"/>
    </source>
</evidence>
<protein>
    <submittedName>
        <fullName evidence="2">Uncharacterized protein</fullName>
    </submittedName>
</protein>
<dbReference type="EMBL" id="QJKJ01004084">
    <property type="protein sequence ID" value="RDX95628.1"/>
    <property type="molecule type" value="Genomic_DNA"/>
</dbReference>
<feature type="coiled-coil region" evidence="1">
    <location>
        <begin position="59"/>
        <end position="86"/>
    </location>
</feature>
<gene>
    <name evidence="2" type="ORF">CR513_21831</name>
</gene>
<feature type="non-terminal residue" evidence="2">
    <location>
        <position position="1"/>
    </location>
</feature>
<name>A0A371GYI9_MUCPR</name>
<keyword evidence="3" id="KW-1185">Reference proteome</keyword>
<dbReference type="PANTHER" id="PTHR48434:SF1">
    <property type="entry name" value="(RAPE) HYPOTHETICAL PROTEIN"/>
    <property type="match status" value="1"/>
</dbReference>
<comment type="caution">
    <text evidence="2">The sequence shown here is derived from an EMBL/GenBank/DDBJ whole genome shotgun (WGS) entry which is preliminary data.</text>
</comment>
<sequence length="209" mass="25493">MIVNLSILYQKIKLFQKLKESPLKDEFIEQLNEIITKDEKSRKEISHISMKEIMNGFNSTNKTITIKDLQKEIKILKQEIQELLELEGKELINKQRGKEKIVYEEEEENKESHFINILSLITTHKWNIEITLILGRYSYYDYIEAWTQILLINPEKHYWFIWFKKGIPLRFPRWFMKWYYHYGAISAIFPQKFWKFMKFLGTISICKWI</sequence>
<evidence type="ECO:0000313" key="3">
    <source>
        <dbReference type="Proteomes" id="UP000257109"/>
    </source>
</evidence>
<accession>A0A371GYI9</accession>
<dbReference type="AlphaFoldDB" id="A0A371GYI9"/>
<proteinExistence type="predicted"/>
<keyword evidence="1" id="KW-0175">Coiled coil</keyword>
<reference evidence="2" key="1">
    <citation type="submission" date="2018-05" db="EMBL/GenBank/DDBJ databases">
        <title>Draft genome of Mucuna pruriens seed.</title>
        <authorList>
            <person name="Nnadi N.E."/>
            <person name="Vos R."/>
            <person name="Hasami M.H."/>
            <person name="Devisetty U.K."/>
            <person name="Aguiy J.C."/>
        </authorList>
    </citation>
    <scope>NUCLEOTIDE SEQUENCE [LARGE SCALE GENOMIC DNA]</scope>
    <source>
        <strain evidence="2">JCA_2017</strain>
    </source>
</reference>
<dbReference type="PANTHER" id="PTHR48434">
    <property type="entry name" value="(RAPE) HYPOTHETICAL PROTEIN"/>
    <property type="match status" value="1"/>
</dbReference>
<dbReference type="Proteomes" id="UP000257109">
    <property type="component" value="Unassembled WGS sequence"/>
</dbReference>